<dbReference type="InterPro" id="IPR038765">
    <property type="entry name" value="Papain-like_cys_pep_sf"/>
</dbReference>
<organism evidence="5 6">
    <name type="scientific">Branchiostoma lanceolatum</name>
    <name type="common">Common lancelet</name>
    <name type="synonym">Amphioxus lanceolatum</name>
    <dbReference type="NCBI Taxonomy" id="7740"/>
    <lineage>
        <taxon>Eukaryota</taxon>
        <taxon>Metazoa</taxon>
        <taxon>Chordata</taxon>
        <taxon>Cephalochordata</taxon>
        <taxon>Leptocardii</taxon>
        <taxon>Amphioxiformes</taxon>
        <taxon>Branchiostomatidae</taxon>
        <taxon>Branchiostoma</taxon>
    </lineage>
</organism>
<evidence type="ECO:0000259" key="4">
    <source>
        <dbReference type="PROSITE" id="PS50802"/>
    </source>
</evidence>
<feature type="compositionally biased region" description="Basic and acidic residues" evidence="2">
    <location>
        <begin position="339"/>
        <end position="360"/>
    </location>
</feature>
<feature type="transmembrane region" description="Helical" evidence="3">
    <location>
        <begin position="94"/>
        <end position="118"/>
    </location>
</feature>
<dbReference type="GO" id="GO:0016579">
    <property type="term" value="P:protein deubiquitination"/>
    <property type="evidence" value="ECO:0007669"/>
    <property type="project" value="TreeGrafter"/>
</dbReference>
<evidence type="ECO:0000256" key="3">
    <source>
        <dbReference type="SAM" id="Phobius"/>
    </source>
</evidence>
<dbReference type="PROSITE" id="PS50802">
    <property type="entry name" value="OTU"/>
    <property type="match status" value="1"/>
</dbReference>
<accession>A0A8K0EXU2</accession>
<sequence length="360" mass="40359">MLSRVFNIARKKHNDDENKVDLEATIQDVLPDQEAIHTSADIQQMEADVSIQQHDIPPIKADVEKLEKDVDTTLESEESMTVPRQGLQQNDMDTLNVVFLSLALLWSVNNMCVVLFAASRALKKPGVCHSPLTVTSVNQPTVVPSEFYPPQCLTKLKPLSRFGPCSMATRVERRLRTMGLRMVPVDKDGNCFFRSVSFVLAHSDPSIQLSHQDLRMILVDYIIQHLHDFGQFFTSEDEDPITQLEDLLVDGTWCNAMADVLPLALARYTSRFVVLVTSHTENPTTILHPNTEPSGPPIVLAYIAKRGAAEERKKHDCATEEQKSGRQTRRVSASANVAQRREKEENKSSGVKEEACKITL</sequence>
<keyword evidence="1" id="KW-0378">Hydrolase</keyword>
<keyword evidence="1" id="KW-0788">Thiol protease</keyword>
<feature type="region of interest" description="Disordered" evidence="2">
    <location>
        <begin position="311"/>
        <end position="360"/>
    </location>
</feature>
<dbReference type="OrthoDB" id="409956at2759"/>
<dbReference type="CDD" id="cd22758">
    <property type="entry name" value="OTU_232R-like"/>
    <property type="match status" value="1"/>
</dbReference>
<dbReference type="AlphaFoldDB" id="A0A8K0EXU2"/>
<reference evidence="5" key="1">
    <citation type="submission" date="2022-01" db="EMBL/GenBank/DDBJ databases">
        <authorList>
            <person name="Braso-Vives M."/>
        </authorList>
    </citation>
    <scope>NUCLEOTIDE SEQUENCE</scope>
</reference>
<evidence type="ECO:0000313" key="6">
    <source>
        <dbReference type="Proteomes" id="UP000838412"/>
    </source>
</evidence>
<dbReference type="Gene3D" id="3.90.70.80">
    <property type="match status" value="1"/>
</dbReference>
<dbReference type="SUPFAM" id="SSF54001">
    <property type="entry name" value="Cysteine proteinases"/>
    <property type="match status" value="1"/>
</dbReference>
<dbReference type="Proteomes" id="UP000838412">
    <property type="component" value="Chromosome 6"/>
</dbReference>
<evidence type="ECO:0000256" key="2">
    <source>
        <dbReference type="SAM" id="MobiDB-lite"/>
    </source>
</evidence>
<keyword evidence="3" id="KW-1133">Transmembrane helix</keyword>
<protein>
    <submittedName>
        <fullName evidence="5">Hypp3697 protein</fullName>
    </submittedName>
</protein>
<keyword evidence="6" id="KW-1185">Reference proteome</keyword>
<dbReference type="PANTHER" id="PTHR12419">
    <property type="entry name" value="OTU DOMAIN CONTAINING PROTEIN"/>
    <property type="match status" value="1"/>
</dbReference>
<evidence type="ECO:0000256" key="1">
    <source>
        <dbReference type="ARBA" id="ARBA00022807"/>
    </source>
</evidence>
<dbReference type="InterPro" id="IPR050704">
    <property type="entry name" value="Peptidase_C85-like"/>
</dbReference>
<evidence type="ECO:0000313" key="5">
    <source>
        <dbReference type="EMBL" id="CAH1267165.1"/>
    </source>
</evidence>
<dbReference type="GO" id="GO:0004843">
    <property type="term" value="F:cysteine-type deubiquitinase activity"/>
    <property type="evidence" value="ECO:0007669"/>
    <property type="project" value="TreeGrafter"/>
</dbReference>
<gene>
    <name evidence="5" type="primary">Hypp3697</name>
    <name evidence="5" type="ORF">BLAG_LOCUS20616</name>
</gene>
<dbReference type="PANTHER" id="PTHR12419:SF11">
    <property type="entry name" value="OTU DOMAIN-CONTAINING PROTEIN DDB_G0284757"/>
    <property type="match status" value="1"/>
</dbReference>
<feature type="compositionally biased region" description="Basic and acidic residues" evidence="2">
    <location>
        <begin position="311"/>
        <end position="324"/>
    </location>
</feature>
<dbReference type="Pfam" id="PF02338">
    <property type="entry name" value="OTU"/>
    <property type="match status" value="1"/>
</dbReference>
<keyword evidence="3" id="KW-0812">Transmembrane</keyword>
<keyword evidence="3" id="KW-0472">Membrane</keyword>
<dbReference type="InterPro" id="IPR003323">
    <property type="entry name" value="OTU_dom"/>
</dbReference>
<dbReference type="EMBL" id="OV696691">
    <property type="protein sequence ID" value="CAH1267165.1"/>
    <property type="molecule type" value="Genomic_DNA"/>
</dbReference>
<feature type="domain" description="OTU" evidence="4">
    <location>
        <begin position="180"/>
        <end position="286"/>
    </location>
</feature>
<proteinExistence type="predicted"/>
<name>A0A8K0EXU2_BRALA</name>
<keyword evidence="1" id="KW-0645">Protease</keyword>